<dbReference type="Proteomes" id="UP000827284">
    <property type="component" value="Unassembled WGS sequence"/>
</dbReference>
<comment type="caution">
    <text evidence="1">The sequence shown here is derived from an EMBL/GenBank/DDBJ whole genome shotgun (WGS) entry which is preliminary data.</text>
</comment>
<organism evidence="1 2">
    <name type="scientific">Entomortierella parvispora</name>
    <dbReference type="NCBI Taxonomy" id="205924"/>
    <lineage>
        <taxon>Eukaryota</taxon>
        <taxon>Fungi</taxon>
        <taxon>Fungi incertae sedis</taxon>
        <taxon>Mucoromycota</taxon>
        <taxon>Mortierellomycotina</taxon>
        <taxon>Mortierellomycetes</taxon>
        <taxon>Mortierellales</taxon>
        <taxon>Mortierellaceae</taxon>
        <taxon>Entomortierella</taxon>
    </lineage>
</organism>
<reference evidence="1" key="2">
    <citation type="journal article" date="2022" name="Microbiol. Resour. Announc.">
        <title>Whole-Genome Sequence of Entomortierella parvispora E1425, a Mucoromycotan Fungus Associated with Burkholderiaceae-Related Endosymbiotic Bacteria.</title>
        <authorList>
            <person name="Herlambang A."/>
            <person name="Guo Y."/>
            <person name="Takashima Y."/>
            <person name="Narisawa K."/>
            <person name="Ohta H."/>
            <person name="Nishizawa T."/>
        </authorList>
    </citation>
    <scope>NUCLEOTIDE SEQUENCE</scope>
    <source>
        <strain evidence="1">E1425</strain>
    </source>
</reference>
<keyword evidence="2" id="KW-1185">Reference proteome</keyword>
<proteinExistence type="predicted"/>
<protein>
    <submittedName>
        <fullName evidence="1">Uncharacterized protein</fullName>
    </submittedName>
</protein>
<evidence type="ECO:0000313" key="2">
    <source>
        <dbReference type="Proteomes" id="UP000827284"/>
    </source>
</evidence>
<gene>
    <name evidence="1" type="ORF">EMPS_00338</name>
</gene>
<dbReference type="AlphaFoldDB" id="A0A9P3H0Y1"/>
<dbReference type="EMBL" id="BQFW01000001">
    <property type="protein sequence ID" value="GJJ67992.1"/>
    <property type="molecule type" value="Genomic_DNA"/>
</dbReference>
<name>A0A9P3H0Y1_9FUNG</name>
<accession>A0A9P3H0Y1</accession>
<dbReference type="OrthoDB" id="2449523at2759"/>
<reference evidence="1" key="1">
    <citation type="submission" date="2021-11" db="EMBL/GenBank/DDBJ databases">
        <authorList>
            <person name="Herlambang A."/>
            <person name="Guo Y."/>
            <person name="Takashima Y."/>
            <person name="Nishizawa T."/>
        </authorList>
    </citation>
    <scope>NUCLEOTIDE SEQUENCE</scope>
    <source>
        <strain evidence="1">E1425</strain>
    </source>
</reference>
<sequence>MDKHTARIPALEQILRLVESSKENVDQSLINLAQGSFTNLLRGQELTVTQEQFWIRFCQAVLVEAALDRLMNELHRSLDFGTDMTADLWKVVLVLVSVYDECILPLHTSGQDDMPLISGVLGLLQLLKRASRLHPSANIYSELMDRVCSSDLPFRVIKLIQRDTSDESQKAACAAFLVSIVDFLGLFCLADSQSCLQGDSLPEFETLMDLDRCLRSNRRVTDWRHQMEMHRWAVMLCYIQVKAGYGIRPKDRIDMLGGISTLIVGDSILDGFYGSSWIQLSWLYILTRWIWNQDIDTADVLNPKLTMALSLDNMAIRARSSGSALRSIKFLFTDFCHAFEGYKMEWDSHCLDALVKICSFVASVTRSIDRQDRHLQDCQTLFLEYVIKDAIQVLVMVSIDVQVLLLLWELLDSMNPYILDQDKLKTESFWETTEIDTAPVLSALLKKIEGIQTGCDDDPLAYVKVLCWERILLVLLNLSEDDFFEDDPQALSALWDAIQVILEIELNPITQTGQLGIAEMTATGMLILIHARDRCLREGLLTVDDIVLMVHYCIKLQQKNEIKMDICRTRPSNAYMLMIDLTRTILARLNGEDYQSTEDRSLELCMDLLFDAQREYLITEVNIACVWYALHELSGLLQMISPQPTPQSAYHGPMINRIQEFLLHPGQEEMIRGLLSRWLGECPEIKSEKKRMACWSSTAPQMLYRVATDILVIVFKTLSRNPIQNKDSTGSTCSPYGWIIRLVEGQLYCRLTEVASGLPAPLCTSYFQQSEALGGMEGVDHSGIGPFGSLVQSIRLLAERRKHFDNGLIVEAMVVQPF</sequence>
<evidence type="ECO:0000313" key="1">
    <source>
        <dbReference type="EMBL" id="GJJ67992.1"/>
    </source>
</evidence>